<keyword evidence="6" id="KW-1185">Reference proteome</keyword>
<accession>A0A317KZ02</accession>
<dbReference type="SUPFAM" id="SSF46785">
    <property type="entry name" value="Winged helix' DNA-binding domain"/>
    <property type="match status" value="1"/>
</dbReference>
<dbReference type="AlphaFoldDB" id="A0A317KZ02"/>
<evidence type="ECO:0000256" key="1">
    <source>
        <dbReference type="ARBA" id="ARBA00023015"/>
    </source>
</evidence>
<evidence type="ECO:0000313" key="5">
    <source>
        <dbReference type="EMBL" id="PWU68747.1"/>
    </source>
</evidence>
<dbReference type="InterPro" id="IPR036388">
    <property type="entry name" value="WH-like_DNA-bd_sf"/>
</dbReference>
<keyword evidence="2" id="KW-0238">DNA-binding</keyword>
<dbReference type="PANTHER" id="PTHR33154">
    <property type="entry name" value="TRANSCRIPTIONAL REGULATOR, ARSR FAMILY"/>
    <property type="match status" value="1"/>
</dbReference>
<dbReference type="Pfam" id="PF01022">
    <property type="entry name" value="HTH_5"/>
    <property type="match status" value="1"/>
</dbReference>
<reference evidence="5 6" key="1">
    <citation type="submission" date="2018-05" db="EMBL/GenBank/DDBJ databases">
        <title>Genomic analysis of Gracilibacillus dipsosauri DD1 reveals novel features of a salt-tolerant amylase.</title>
        <authorList>
            <person name="Deutch C.E."/>
            <person name="Yang S."/>
        </authorList>
    </citation>
    <scope>NUCLEOTIDE SEQUENCE [LARGE SCALE GENOMIC DNA]</scope>
    <source>
        <strain evidence="5 6">DD1</strain>
    </source>
</reference>
<dbReference type="Gene3D" id="1.10.10.10">
    <property type="entry name" value="Winged helix-like DNA-binding domain superfamily/Winged helix DNA-binding domain"/>
    <property type="match status" value="1"/>
</dbReference>
<protein>
    <submittedName>
        <fullName evidence="5">ArsR family transcriptional regulator</fullName>
    </submittedName>
</protein>
<organism evidence="5 6">
    <name type="scientific">Gracilibacillus dipsosauri</name>
    <dbReference type="NCBI Taxonomy" id="178340"/>
    <lineage>
        <taxon>Bacteria</taxon>
        <taxon>Bacillati</taxon>
        <taxon>Bacillota</taxon>
        <taxon>Bacilli</taxon>
        <taxon>Bacillales</taxon>
        <taxon>Bacillaceae</taxon>
        <taxon>Gracilibacillus</taxon>
    </lineage>
</organism>
<evidence type="ECO:0000256" key="3">
    <source>
        <dbReference type="ARBA" id="ARBA00023163"/>
    </source>
</evidence>
<dbReference type="CDD" id="cd00090">
    <property type="entry name" value="HTH_ARSR"/>
    <property type="match status" value="1"/>
</dbReference>
<name>A0A317KZ02_9BACI</name>
<dbReference type="RefSeq" id="WP_109984347.1">
    <property type="nucleotide sequence ID" value="NZ_QGTD01000008.1"/>
</dbReference>
<keyword evidence="3" id="KW-0804">Transcription</keyword>
<dbReference type="SMART" id="SM00418">
    <property type="entry name" value="HTH_ARSR"/>
    <property type="match status" value="1"/>
</dbReference>
<dbReference type="EMBL" id="QGTD01000008">
    <property type="protein sequence ID" value="PWU68747.1"/>
    <property type="molecule type" value="Genomic_DNA"/>
</dbReference>
<dbReference type="InterPro" id="IPR011991">
    <property type="entry name" value="ArsR-like_HTH"/>
</dbReference>
<evidence type="ECO:0000256" key="2">
    <source>
        <dbReference type="ARBA" id="ARBA00023125"/>
    </source>
</evidence>
<dbReference type="InterPro" id="IPR036390">
    <property type="entry name" value="WH_DNA-bd_sf"/>
</dbReference>
<keyword evidence="1" id="KW-0805">Transcription regulation</keyword>
<gene>
    <name evidence="5" type="ORF">DLJ74_10000</name>
</gene>
<dbReference type="PRINTS" id="PR00778">
    <property type="entry name" value="HTHARSR"/>
</dbReference>
<dbReference type="InterPro" id="IPR051081">
    <property type="entry name" value="HTH_MetalResp_TranReg"/>
</dbReference>
<dbReference type="GO" id="GO:0003677">
    <property type="term" value="F:DNA binding"/>
    <property type="evidence" value="ECO:0007669"/>
    <property type="project" value="UniProtKB-KW"/>
</dbReference>
<sequence>MINQGDEENLVNKFKENQDILFAIGDQTRQAILITLMQGLQHPGMRVGEITAKTHLSRPTVSHHLKILKDAQIISVHKEGTMNYYHLDSKSKLLTLKGLVDQIEEMFLQCKSDTILYQDERNRV</sequence>
<evidence type="ECO:0000313" key="6">
    <source>
        <dbReference type="Proteomes" id="UP000245624"/>
    </source>
</evidence>
<comment type="caution">
    <text evidence="5">The sequence shown here is derived from an EMBL/GenBank/DDBJ whole genome shotgun (WGS) entry which is preliminary data.</text>
</comment>
<dbReference type="PROSITE" id="PS50987">
    <property type="entry name" value="HTH_ARSR_2"/>
    <property type="match status" value="1"/>
</dbReference>
<dbReference type="NCBIfam" id="NF033788">
    <property type="entry name" value="HTH_metalloreg"/>
    <property type="match status" value="1"/>
</dbReference>
<proteinExistence type="predicted"/>
<dbReference type="PANTHER" id="PTHR33154:SF33">
    <property type="entry name" value="TRANSCRIPTIONAL REPRESSOR SDPR"/>
    <property type="match status" value="1"/>
</dbReference>
<dbReference type="OrthoDB" id="9798835at2"/>
<dbReference type="Proteomes" id="UP000245624">
    <property type="component" value="Unassembled WGS sequence"/>
</dbReference>
<evidence type="ECO:0000259" key="4">
    <source>
        <dbReference type="PROSITE" id="PS50987"/>
    </source>
</evidence>
<feature type="domain" description="HTH arsR-type" evidence="4">
    <location>
        <begin position="10"/>
        <end position="107"/>
    </location>
</feature>
<dbReference type="InterPro" id="IPR001845">
    <property type="entry name" value="HTH_ArsR_DNA-bd_dom"/>
</dbReference>
<dbReference type="GO" id="GO:0003700">
    <property type="term" value="F:DNA-binding transcription factor activity"/>
    <property type="evidence" value="ECO:0007669"/>
    <property type="project" value="InterPro"/>
</dbReference>